<evidence type="ECO:0000313" key="3">
    <source>
        <dbReference type="Proteomes" id="UP000221165"/>
    </source>
</evidence>
<reference evidence="2 3" key="1">
    <citation type="journal article" date="2017" name="Int. J. Parasitol.">
        <title>The genome of the protozoan parasite Cystoisospora suis and a reverse vaccinology approach to identify vaccine candidates.</title>
        <authorList>
            <person name="Palmieri N."/>
            <person name="Shrestha A."/>
            <person name="Ruttkowski B."/>
            <person name="Beck T."/>
            <person name="Vogl C."/>
            <person name="Tomley F."/>
            <person name="Blake D.P."/>
            <person name="Joachim A."/>
        </authorList>
    </citation>
    <scope>NUCLEOTIDE SEQUENCE [LARGE SCALE GENOMIC DNA]</scope>
    <source>
        <strain evidence="2 3">Wien I</strain>
    </source>
</reference>
<feature type="region of interest" description="Disordered" evidence="1">
    <location>
        <begin position="79"/>
        <end position="208"/>
    </location>
</feature>
<feature type="compositionally biased region" description="Gly residues" evidence="1">
    <location>
        <begin position="1036"/>
        <end position="1051"/>
    </location>
</feature>
<feature type="compositionally biased region" description="Low complexity" evidence="1">
    <location>
        <begin position="1439"/>
        <end position="1457"/>
    </location>
</feature>
<feature type="region of interest" description="Disordered" evidence="1">
    <location>
        <begin position="499"/>
        <end position="580"/>
    </location>
</feature>
<feature type="compositionally biased region" description="Polar residues" evidence="1">
    <location>
        <begin position="845"/>
        <end position="855"/>
    </location>
</feature>
<feature type="compositionally biased region" description="Polar residues" evidence="1">
    <location>
        <begin position="352"/>
        <end position="361"/>
    </location>
</feature>
<feature type="compositionally biased region" description="Polar residues" evidence="1">
    <location>
        <begin position="1547"/>
        <end position="1559"/>
    </location>
</feature>
<feature type="compositionally biased region" description="Polar residues" evidence="1">
    <location>
        <begin position="1566"/>
        <end position="1587"/>
    </location>
</feature>
<feature type="compositionally biased region" description="Basic and acidic residues" evidence="1">
    <location>
        <begin position="103"/>
        <end position="132"/>
    </location>
</feature>
<feature type="region of interest" description="Disordered" evidence="1">
    <location>
        <begin position="260"/>
        <end position="361"/>
    </location>
</feature>
<feature type="region of interest" description="Disordered" evidence="1">
    <location>
        <begin position="1395"/>
        <end position="1466"/>
    </location>
</feature>
<feature type="compositionally biased region" description="Low complexity" evidence="1">
    <location>
        <begin position="48"/>
        <end position="60"/>
    </location>
</feature>
<gene>
    <name evidence="2" type="ORF">CSUI_005308</name>
</gene>
<feature type="compositionally biased region" description="Basic and acidic residues" evidence="1">
    <location>
        <begin position="1407"/>
        <end position="1419"/>
    </location>
</feature>
<feature type="region of interest" description="Disordered" evidence="1">
    <location>
        <begin position="1650"/>
        <end position="1673"/>
    </location>
</feature>
<keyword evidence="3" id="KW-1185">Reference proteome</keyword>
<comment type="caution">
    <text evidence="2">The sequence shown here is derived from an EMBL/GenBank/DDBJ whole genome shotgun (WGS) entry which is preliminary data.</text>
</comment>
<feature type="region of interest" description="Disordered" evidence="1">
    <location>
        <begin position="1284"/>
        <end position="1378"/>
    </location>
</feature>
<feature type="compositionally biased region" description="Low complexity" evidence="1">
    <location>
        <begin position="282"/>
        <end position="294"/>
    </location>
</feature>
<accession>A0A2C6KVN4</accession>
<dbReference type="RefSeq" id="XP_067922534.1">
    <property type="nucleotide sequence ID" value="XM_068065485.1"/>
</dbReference>
<feature type="compositionally biased region" description="Basic and acidic residues" evidence="1">
    <location>
        <begin position="861"/>
        <end position="877"/>
    </location>
</feature>
<feature type="compositionally biased region" description="Gly residues" evidence="1">
    <location>
        <begin position="1344"/>
        <end position="1357"/>
    </location>
</feature>
<feature type="region of interest" description="Disordered" evidence="1">
    <location>
        <begin position="389"/>
        <end position="482"/>
    </location>
</feature>
<feature type="compositionally biased region" description="Low complexity" evidence="1">
    <location>
        <begin position="153"/>
        <end position="170"/>
    </location>
</feature>
<feature type="compositionally biased region" description="Low complexity" evidence="1">
    <location>
        <begin position="9"/>
        <end position="25"/>
    </location>
</feature>
<dbReference type="EMBL" id="MIGC01002571">
    <property type="protein sequence ID" value="PHJ20849.1"/>
    <property type="molecule type" value="Genomic_DNA"/>
</dbReference>
<evidence type="ECO:0000313" key="2">
    <source>
        <dbReference type="EMBL" id="PHJ20849.1"/>
    </source>
</evidence>
<feature type="compositionally biased region" description="Basic and acidic residues" evidence="1">
    <location>
        <begin position="517"/>
        <end position="527"/>
    </location>
</feature>
<protein>
    <submittedName>
        <fullName evidence="2">Uncharacterized protein</fullName>
    </submittedName>
</protein>
<feature type="compositionally biased region" description="Basic and acidic residues" evidence="1">
    <location>
        <begin position="1298"/>
        <end position="1309"/>
    </location>
</feature>
<evidence type="ECO:0000256" key="1">
    <source>
        <dbReference type="SAM" id="MobiDB-lite"/>
    </source>
</evidence>
<feature type="region of interest" description="Disordered" evidence="1">
    <location>
        <begin position="1529"/>
        <end position="1611"/>
    </location>
</feature>
<dbReference type="GeneID" id="94428696"/>
<feature type="compositionally biased region" description="Basic and acidic residues" evidence="1">
    <location>
        <begin position="408"/>
        <end position="423"/>
    </location>
</feature>
<dbReference type="OrthoDB" id="329910at2759"/>
<feature type="region of interest" description="Disordered" evidence="1">
    <location>
        <begin position="1"/>
        <end position="66"/>
    </location>
</feature>
<sequence length="1764" mass="186190">MPTVGPVRSSGGESPSLVSSPSFVENTKVGRLPSPVTSPVFLNSGRYSATSPSTSTSSSTVEEGGCKRDEKFRLLSYESPCGMSKDGSAVTLRGAGPSALLDKGGEVPCRGEDKRGSDREEEERAGIREGRNTRSSTLSLTTCDGAPRTGHTSTSQCSSSSSSNSENGSLRSDDSWDSSPAAVVDPVARQSRRSDSGGVSGGFGHLGEGVSSCVRESAAALLAKFLLSGKGFDALKSTNFKGADSDDHDRKKLELVKNTASIHYAGEQQSDESEGVPGRSFSQGSSEQQSLLEGDSSDTVVNNGGGLSRNLSSTSRELLGNGVAGGLRGQRMANRSERSRNSSVMVTRKDSSPLQCASPQYNRSDSFENRALFSQSGCCTGMGITTRGGGPVLSAEESYAGSPMDPSSPDHRGISSYSSRHDASSAYLSARGGGGGGDVSGSDLVAPCKENCRSKSTAEREDRAHRSGSGSEHGEFLPSPSSWSDLPGFIAAFYEAEERGGRQAMPRQNKKGSAARGGERGQEEDVKNGMLPKRSTSSLQRDISPDPTPLLSRKKRKVLDPEDQEQQPAQTGPERNRNPHHQYTDEERAAVNQFIVGGAMEACGALMKTESPTWMPPFTLHDSHRLVYELIDEFGKRRTNFSILVPKVLRLIRIFLQHAQAGKWDEPEAPAPLPTCAAFNDVGQTKTVKRLEQCFPFFASQGGLLLCTQGRRLESGGGGKYYFQDRRGRVVGCHKHDLSQYTSQGCVSSPVLLKTLLFCLVLKPRYLAGVDPNHAALSPVSTATTATSSTSTGSQALAGLGGGLLLNRSHSSSVEGVGPHYSFSLSPGPVTPPTKRSASGDIDSQARSLHQSNSCDDGDASDTRQGEGRGSGREREFPMLEAAGEADLWEAVTDVEKLVGQTERLISFPETAKAISQAEGSDFGVGNCPFSSASLNKNADSMVHDYPGTGAMSSDVLEGTGGRGGSFCMATPCCGGTEEEVATTCVRSSNPQRLVRVYRSLVEEQKTHVVERLLRVWSMTLHVHTGNESSGSHKGLSGGGRQGKQRQGGGDADLSDFDQNDDSFKDGTAANGPCRKRLLRTGGVKCRTGQQIEPSKLLHEGSPEKKCGGIGWRPCVSLLWVKPLPLAQSMLKWSRRSTASVDADIDGLGMDDEQMPLELNDLLYAQKGGDGYGIDASLASSQKIDLLPRHVTSCASTHLPSDPSSVDYSPTLLSPQSCGREVSPGERLSGEALAEQVGREEDLRAWVVRHLEAGVRGRNSGAGGGGDQGVTSKAVAELHACLEGGAARSSESPTECDQGERGTLDDRWRGGFPEVMNREVRLTAESEGQNGGEPSSALRSDGAKGVGGTRGTQGGGSHISDKSRFSSVDSSGCGGEPAVAMSFSESQAKRATYLNEEPGPLGQAGAEKTRHSGESRSDSGEMTDSELVQDGRTGGSAVQRSQVVQQERTTTTTTTESPQLESPDVQETCGKLKSLLAHPGGSEVFQAVRTLVEAALAHNGGAGGFGVSSEAGDTRALTAGDTLLKTGGEMTASQSTGGVGGKIALGESSSPSYSPQTAPSRRLHQTPLSTHRANCSSPAKSSGQSRGYTPKVPIPSKETENNAVVGHSPGVTIDTEGEVSGGGEAHDGKVEGFSPVILSALETLRVPADGTEKESSFPHVSEQSGERGVGSSQVKRLSSEAGFVVPSKNVKGGHRTSITRVSRVNGKEGADVERHDSQSEEVFEELKDQLESQLGLHKRPVSRQQLEMLLMHMLRVEEPEKVSG</sequence>
<dbReference type="Proteomes" id="UP000221165">
    <property type="component" value="Unassembled WGS sequence"/>
</dbReference>
<feature type="compositionally biased region" description="Basic and acidic residues" evidence="1">
    <location>
        <begin position="450"/>
        <end position="465"/>
    </location>
</feature>
<feature type="compositionally biased region" description="Polar residues" evidence="1">
    <location>
        <begin position="35"/>
        <end position="47"/>
    </location>
</feature>
<feature type="region of interest" description="Disordered" evidence="1">
    <location>
        <begin position="816"/>
        <end position="877"/>
    </location>
</feature>
<proteinExistence type="predicted"/>
<feature type="region of interest" description="Disordered" evidence="1">
    <location>
        <begin position="1025"/>
        <end position="1072"/>
    </location>
</feature>
<feature type="compositionally biased region" description="Gly residues" evidence="1">
    <location>
        <begin position="198"/>
        <end position="207"/>
    </location>
</feature>
<name>A0A2C6KVN4_9APIC</name>
<dbReference type="VEuPathDB" id="ToxoDB:CSUI_005308"/>
<organism evidence="2 3">
    <name type="scientific">Cystoisospora suis</name>
    <dbReference type="NCBI Taxonomy" id="483139"/>
    <lineage>
        <taxon>Eukaryota</taxon>
        <taxon>Sar</taxon>
        <taxon>Alveolata</taxon>
        <taxon>Apicomplexa</taxon>
        <taxon>Conoidasida</taxon>
        <taxon>Coccidia</taxon>
        <taxon>Eucoccidiorida</taxon>
        <taxon>Eimeriorina</taxon>
        <taxon>Sarcocystidae</taxon>
        <taxon>Cystoisospora</taxon>
    </lineage>
</organism>